<accession>A0AAD7UC34</accession>
<dbReference type="PANTHER" id="PTHR42905">
    <property type="entry name" value="PHOSPHOENOLPYRUVATE CARBOXYLASE"/>
    <property type="match status" value="1"/>
</dbReference>
<dbReference type="InterPro" id="IPR015813">
    <property type="entry name" value="Pyrv/PenolPyrv_kinase-like_dom"/>
</dbReference>
<reference evidence="1" key="1">
    <citation type="submission" date="2023-01" db="EMBL/GenBank/DDBJ databases">
        <title>Metagenome sequencing of chrysophaentin producing Chrysophaeum taylorii.</title>
        <authorList>
            <person name="Davison J."/>
            <person name="Bewley C."/>
        </authorList>
    </citation>
    <scope>NUCLEOTIDE SEQUENCE</scope>
    <source>
        <strain evidence="1">NIES-1699</strain>
    </source>
</reference>
<proteinExistence type="predicted"/>
<keyword evidence="2" id="KW-1185">Reference proteome</keyword>
<dbReference type="AlphaFoldDB" id="A0AAD7UC34"/>
<dbReference type="Proteomes" id="UP001230188">
    <property type="component" value="Unassembled WGS sequence"/>
</dbReference>
<dbReference type="InterPro" id="IPR040442">
    <property type="entry name" value="Pyrv_kinase-like_dom_sf"/>
</dbReference>
<dbReference type="Gene3D" id="3.20.20.60">
    <property type="entry name" value="Phosphoenolpyruvate-binding domains"/>
    <property type="match status" value="1"/>
</dbReference>
<sequence>MLVLLIAARCGGAMTVTASARLRTLLASEKLSLMPCCFDGLTARLVEDAAFNVTFMSGFGVSASRGYPDVQLTSYGEMLNSAQTIVAALRRGTPCIADGDTGYGNALNVKRTVRGYAQVGCAGVMIEDQVSPKRCGHTRVKGVVEFDEAVTRIRAACDARDEFFKVTGSKPVVVARTDANSVAGLDEALRRCAAFREVGADVTFMEAPKTVDEMRRYCATVDGPKLANMLEGGATPILPPSELEDMGYTLAAYPLTLLSASVNAMAAALADLRGGETPPNLTPFPDLCEAVGFDEYWQEDDRYLFK</sequence>
<dbReference type="CDD" id="cd00377">
    <property type="entry name" value="ICL_PEPM"/>
    <property type="match status" value="1"/>
</dbReference>
<evidence type="ECO:0000313" key="1">
    <source>
        <dbReference type="EMBL" id="KAJ8602015.1"/>
    </source>
</evidence>
<evidence type="ECO:0008006" key="3">
    <source>
        <dbReference type="Google" id="ProtNLM"/>
    </source>
</evidence>
<protein>
    <recommendedName>
        <fullName evidence="3">Carboxyvinyl-carboxyphosphonate phosphorylmutase</fullName>
    </recommendedName>
</protein>
<dbReference type="SUPFAM" id="SSF51621">
    <property type="entry name" value="Phosphoenolpyruvate/pyruvate domain"/>
    <property type="match status" value="1"/>
</dbReference>
<comment type="caution">
    <text evidence="1">The sequence shown here is derived from an EMBL/GenBank/DDBJ whole genome shotgun (WGS) entry which is preliminary data.</text>
</comment>
<dbReference type="Pfam" id="PF13714">
    <property type="entry name" value="PEP_mutase"/>
    <property type="match status" value="1"/>
</dbReference>
<dbReference type="EMBL" id="JAQMWT010000391">
    <property type="protein sequence ID" value="KAJ8602015.1"/>
    <property type="molecule type" value="Genomic_DNA"/>
</dbReference>
<name>A0AAD7UC34_9STRA</name>
<evidence type="ECO:0000313" key="2">
    <source>
        <dbReference type="Proteomes" id="UP001230188"/>
    </source>
</evidence>
<dbReference type="GO" id="GO:0003824">
    <property type="term" value="F:catalytic activity"/>
    <property type="evidence" value="ECO:0007669"/>
    <property type="project" value="InterPro"/>
</dbReference>
<dbReference type="PANTHER" id="PTHR42905:SF2">
    <property type="entry name" value="PHOSPHOENOLPYRUVATE CARBOXYLASE FAMILY PROTEIN"/>
    <property type="match status" value="1"/>
</dbReference>
<dbReference type="InterPro" id="IPR039556">
    <property type="entry name" value="ICL/PEPM"/>
</dbReference>
<gene>
    <name evidence="1" type="ORF">CTAYLR_002771</name>
</gene>
<organism evidence="1 2">
    <name type="scientific">Chrysophaeum taylorii</name>
    <dbReference type="NCBI Taxonomy" id="2483200"/>
    <lineage>
        <taxon>Eukaryota</taxon>
        <taxon>Sar</taxon>
        <taxon>Stramenopiles</taxon>
        <taxon>Ochrophyta</taxon>
        <taxon>Pelagophyceae</taxon>
        <taxon>Pelagomonadales</taxon>
        <taxon>Pelagomonadaceae</taxon>
        <taxon>Chrysophaeum</taxon>
    </lineage>
</organism>